<dbReference type="InterPro" id="IPR024535">
    <property type="entry name" value="RHGA/B-epi-like_pectate_lyase"/>
</dbReference>
<sequence length="653" mass="67585">MKMLQFELLLSTLFRLVICSRSRYSSSGIGGGRMANGDMTKAVYDTNKNGIVDRAEKLATPRNIALSGDVTGSASFDGTANISIPTSVPTASSSAKGLMSAADKAKLDGIAAGANNYVHPATHPASIIVEDSTHRFVTDAEKAAWNANGGGGTGTGGGDMPKSVYDTNNDGIVDKAAKLATARTISLTGSVTGSASFDGSANITITTTGGGSSGGSSNVVNVKSYGAVGNGTTDDTAAIKSAITAATASKQIVYFPYGTYRVLSTITVTTSLDGDRGATILCDTTNMGDTLAVSASNIVIQNLIVDGNNKTHRGIIFATNLSGVTVRYCEVKNIKQAGGQTSESNGIAVYGGSTNIRITDNYVHHVDASAATGIARGILVSKRSAADADSTDIWVTNNRVEEITSSTGTADVFDSDGIVTQGNFAGSDYNTFTGGRTNIFITGNYCYRCQKRGIKVQSPNVMVSNNIIEMASDRLCFSAIGVTAPNVKITNNMINLPFTNSVSSAIQVDGHTSTYANFKNIEVSNNHIRINSSNANCDGIRLFNYISLISIIGNIIENGRYGVRFDASSDSIIVNSNIIKTAFYSGVVFKGAAVNTSVFATNIAVVSNSFITPTAGVSVEGGTKVVISSNTGTVGWGAIVDASVPVVSVGNVS</sequence>
<dbReference type="Pfam" id="PF12708">
    <property type="entry name" value="Pect-lyase_RHGA_epim"/>
    <property type="match status" value="1"/>
</dbReference>
<proteinExistence type="predicted"/>
<dbReference type="Proteomes" id="UP000272528">
    <property type="component" value="Chromosome"/>
</dbReference>
<dbReference type="OrthoDB" id="2537033at2"/>
<dbReference type="InterPro" id="IPR011050">
    <property type="entry name" value="Pectin_lyase_fold/virulence"/>
</dbReference>
<dbReference type="InterPro" id="IPR012334">
    <property type="entry name" value="Pectin_lyas_fold"/>
</dbReference>
<dbReference type="RefSeq" id="WP_126019743.1">
    <property type="nucleotide sequence ID" value="NZ_CP034437.1"/>
</dbReference>
<dbReference type="Gene3D" id="2.160.20.10">
    <property type="entry name" value="Single-stranded right-handed beta-helix, Pectin lyase-like"/>
    <property type="match status" value="1"/>
</dbReference>
<evidence type="ECO:0000313" key="3">
    <source>
        <dbReference type="Proteomes" id="UP000272528"/>
    </source>
</evidence>
<protein>
    <recommendedName>
        <fullName evidence="1">Rhamnogalacturonase A/B/Epimerase-like pectate lyase domain-containing protein</fullName>
    </recommendedName>
</protein>
<keyword evidence="3" id="KW-1185">Reference proteome</keyword>
<dbReference type="AlphaFoldDB" id="A0A3Q8XAH0"/>
<reference evidence="3" key="1">
    <citation type="submission" date="2018-12" db="EMBL/GenBank/DDBJ databases">
        <title>Genome sequence of Peanibacillus sp.</title>
        <authorList>
            <person name="Subramani G."/>
            <person name="Srinivasan S."/>
            <person name="Kim M.K."/>
        </authorList>
    </citation>
    <scope>NUCLEOTIDE SEQUENCE [LARGE SCALE GENOMIC DNA]</scope>
    <source>
        <strain evidence="3">18JY67-1</strain>
    </source>
</reference>
<dbReference type="KEGG" id="palb:EJC50_29220"/>
<dbReference type="EMBL" id="CP034437">
    <property type="protein sequence ID" value="AZN43317.1"/>
    <property type="molecule type" value="Genomic_DNA"/>
</dbReference>
<dbReference type="InterPro" id="IPR006626">
    <property type="entry name" value="PbH1"/>
</dbReference>
<name>A0A3Q8XAH0_9BACL</name>
<organism evidence="2 3">
    <name type="scientific">Paenibacillus albus</name>
    <dbReference type="NCBI Taxonomy" id="2495582"/>
    <lineage>
        <taxon>Bacteria</taxon>
        <taxon>Bacillati</taxon>
        <taxon>Bacillota</taxon>
        <taxon>Bacilli</taxon>
        <taxon>Bacillales</taxon>
        <taxon>Paenibacillaceae</taxon>
        <taxon>Paenibacillus</taxon>
    </lineage>
</organism>
<dbReference type="SMART" id="SM00710">
    <property type="entry name" value="PbH1"/>
    <property type="match status" value="10"/>
</dbReference>
<evidence type="ECO:0000259" key="1">
    <source>
        <dbReference type="Pfam" id="PF12708"/>
    </source>
</evidence>
<accession>A0A3Q8XAH0</accession>
<feature type="domain" description="Rhamnogalacturonase A/B/Epimerase-like pectate lyase" evidence="1">
    <location>
        <begin position="220"/>
        <end position="407"/>
    </location>
</feature>
<gene>
    <name evidence="2" type="ORF">EJC50_29220</name>
</gene>
<dbReference type="SUPFAM" id="SSF51126">
    <property type="entry name" value="Pectin lyase-like"/>
    <property type="match status" value="1"/>
</dbReference>
<evidence type="ECO:0000313" key="2">
    <source>
        <dbReference type="EMBL" id="AZN43317.1"/>
    </source>
</evidence>